<feature type="transmembrane region" description="Helical" evidence="1">
    <location>
        <begin position="7"/>
        <end position="24"/>
    </location>
</feature>
<name>A0ABD5P5G3_9EURY</name>
<keyword evidence="1" id="KW-1133">Transmembrane helix</keyword>
<accession>A0ABD5P5G3</accession>
<dbReference type="PANTHER" id="PTHR11220">
    <property type="entry name" value="HEME-BINDING PROTEIN-RELATED"/>
    <property type="match status" value="1"/>
</dbReference>
<dbReference type="GeneID" id="71852033"/>
<evidence type="ECO:0000313" key="3">
    <source>
        <dbReference type="Proteomes" id="UP001595821"/>
    </source>
</evidence>
<dbReference type="InterPro" id="IPR011256">
    <property type="entry name" value="Reg_factor_effector_dom_sf"/>
</dbReference>
<evidence type="ECO:0000313" key="2">
    <source>
        <dbReference type="EMBL" id="MFC4249388.1"/>
    </source>
</evidence>
<sequence>MGRIARLVGVVGGLVALWIGWGLYVRETTERIEYTTLRTLDGVEIRRYPAAILAETTAPDSRTAFGRLYQYITGTNAQRSEIEMTAPVRTESARIAMTTPVRSSSADDGVTMGFYLPQEYDGESAPVPTDPSVDLVLEEPKTVAVRPFSWYATDERVERYERDLLETLAAHDLEPAAEPFVLQYNDPFTPPFLRRNEVGVVLE</sequence>
<reference evidence="2 3" key="1">
    <citation type="journal article" date="2014" name="Int. J. Syst. Evol. Microbiol.">
        <title>Complete genome sequence of Corynebacterium casei LMG S-19264T (=DSM 44701T), isolated from a smear-ripened cheese.</title>
        <authorList>
            <consortium name="US DOE Joint Genome Institute (JGI-PGF)"/>
            <person name="Walter F."/>
            <person name="Albersmeier A."/>
            <person name="Kalinowski J."/>
            <person name="Ruckert C."/>
        </authorList>
    </citation>
    <scope>NUCLEOTIDE SEQUENCE [LARGE SCALE GENOMIC DNA]</scope>
    <source>
        <strain evidence="2 3">IBRC-M 10912</strain>
    </source>
</reference>
<dbReference type="SUPFAM" id="SSF55136">
    <property type="entry name" value="Probable bacterial effector-binding domain"/>
    <property type="match status" value="1"/>
</dbReference>
<dbReference type="PANTHER" id="PTHR11220:SF1">
    <property type="entry name" value="HEME-BINDING PROTEIN 2"/>
    <property type="match status" value="1"/>
</dbReference>
<dbReference type="EMBL" id="JBHSDJ010000132">
    <property type="protein sequence ID" value="MFC4249388.1"/>
    <property type="molecule type" value="Genomic_DNA"/>
</dbReference>
<dbReference type="RefSeq" id="WP_246970756.1">
    <property type="nucleotide sequence ID" value="NZ_CP095397.1"/>
</dbReference>
<dbReference type="InterPro" id="IPR006917">
    <property type="entry name" value="SOUL_heme-bd"/>
</dbReference>
<evidence type="ECO:0000256" key="1">
    <source>
        <dbReference type="SAM" id="Phobius"/>
    </source>
</evidence>
<comment type="caution">
    <text evidence="2">The sequence shown here is derived from an EMBL/GenBank/DDBJ whole genome shotgun (WGS) entry which is preliminary data.</text>
</comment>
<dbReference type="AlphaFoldDB" id="A0ABD5P5G3"/>
<dbReference type="Proteomes" id="UP001595821">
    <property type="component" value="Unassembled WGS sequence"/>
</dbReference>
<dbReference type="Pfam" id="PF04832">
    <property type="entry name" value="SOUL"/>
    <property type="match status" value="1"/>
</dbReference>
<proteinExistence type="predicted"/>
<protein>
    <submittedName>
        <fullName evidence="2">SOUL family heme-binding protein</fullName>
    </submittedName>
</protein>
<keyword evidence="1" id="KW-0472">Membrane</keyword>
<keyword evidence="1" id="KW-0812">Transmembrane</keyword>
<organism evidence="2 3">
    <name type="scientific">Natribaculum luteum</name>
    <dbReference type="NCBI Taxonomy" id="1586232"/>
    <lineage>
        <taxon>Archaea</taxon>
        <taxon>Methanobacteriati</taxon>
        <taxon>Methanobacteriota</taxon>
        <taxon>Stenosarchaea group</taxon>
        <taxon>Halobacteria</taxon>
        <taxon>Halobacteriales</taxon>
        <taxon>Natrialbaceae</taxon>
        <taxon>Natribaculum</taxon>
    </lineage>
</organism>
<dbReference type="Gene3D" id="3.20.80.10">
    <property type="entry name" value="Regulatory factor, effector binding domain"/>
    <property type="match status" value="1"/>
</dbReference>
<gene>
    <name evidence="2" type="ORF">ACFOZ7_21065</name>
</gene>